<dbReference type="Proteomes" id="UP000813463">
    <property type="component" value="Chromosome 1"/>
</dbReference>
<proteinExistence type="predicted"/>
<dbReference type="RefSeq" id="XP_056690585.1">
    <property type="nucleotide sequence ID" value="XM_056834607.1"/>
</dbReference>
<accession>A0ABM3R4P3</accession>
<keyword evidence="1" id="KW-0175">Coiled coil</keyword>
<evidence type="ECO:0000313" key="2">
    <source>
        <dbReference type="Proteomes" id="UP000813463"/>
    </source>
</evidence>
<protein>
    <submittedName>
        <fullName evidence="3">Uncharacterized protein isoform X1</fullName>
    </submittedName>
</protein>
<gene>
    <name evidence="3" type="primary">LOC110803564</name>
</gene>
<organism evidence="2 3">
    <name type="scientific">Spinacia oleracea</name>
    <name type="common">Spinach</name>
    <dbReference type="NCBI Taxonomy" id="3562"/>
    <lineage>
        <taxon>Eukaryota</taxon>
        <taxon>Viridiplantae</taxon>
        <taxon>Streptophyta</taxon>
        <taxon>Embryophyta</taxon>
        <taxon>Tracheophyta</taxon>
        <taxon>Spermatophyta</taxon>
        <taxon>Magnoliopsida</taxon>
        <taxon>eudicotyledons</taxon>
        <taxon>Gunneridae</taxon>
        <taxon>Pentapetalae</taxon>
        <taxon>Caryophyllales</taxon>
        <taxon>Chenopodiaceae</taxon>
        <taxon>Chenopodioideae</taxon>
        <taxon>Anserineae</taxon>
        <taxon>Spinacia</taxon>
    </lineage>
</organism>
<evidence type="ECO:0000313" key="3">
    <source>
        <dbReference type="RefSeq" id="XP_056690585.1"/>
    </source>
</evidence>
<reference evidence="3" key="2">
    <citation type="submission" date="2025-08" db="UniProtKB">
        <authorList>
            <consortium name="RefSeq"/>
        </authorList>
    </citation>
    <scope>IDENTIFICATION</scope>
    <source>
        <tissue evidence="3">Leaf</tissue>
    </source>
</reference>
<keyword evidence="2" id="KW-1185">Reference proteome</keyword>
<reference evidence="2" key="1">
    <citation type="journal article" date="2021" name="Nat. Commun.">
        <title>Genomic analyses provide insights into spinach domestication and the genetic basis of agronomic traits.</title>
        <authorList>
            <person name="Cai X."/>
            <person name="Sun X."/>
            <person name="Xu C."/>
            <person name="Sun H."/>
            <person name="Wang X."/>
            <person name="Ge C."/>
            <person name="Zhang Z."/>
            <person name="Wang Q."/>
            <person name="Fei Z."/>
            <person name="Jiao C."/>
            <person name="Wang Q."/>
        </authorList>
    </citation>
    <scope>NUCLEOTIDE SEQUENCE [LARGE SCALE GENOMIC DNA]</scope>
    <source>
        <strain evidence="2">cv. Varoflay</strain>
    </source>
</reference>
<feature type="coiled-coil region" evidence="1">
    <location>
        <begin position="143"/>
        <end position="170"/>
    </location>
</feature>
<evidence type="ECO:0000256" key="1">
    <source>
        <dbReference type="SAM" id="Coils"/>
    </source>
</evidence>
<dbReference type="GeneID" id="110803564"/>
<name>A0ABM3R4P3_SPIOL</name>
<sequence length="215" mass="25633">MEKLNTHPRNYDAECLKSNVEFYRELLEKQWPESINEELKDVEADMEVKEIKERILKLSKRLGHGKTKWAEEKQILKELEHLQTQTELPNGQVKEAEAAIEIHWCRNYGSKFDLKRYIHECLKKIREYEEQDKVAKLQCIPEIAKMERKLATLEKKYNIVKQEEEKANDRLVKLQHIPVLEMQVEKQVTLYKKYCKILNKAEELATHKSLATLEE</sequence>